<feature type="compositionally biased region" description="Polar residues" evidence="1">
    <location>
        <begin position="550"/>
        <end position="559"/>
    </location>
</feature>
<feature type="compositionally biased region" description="Polar residues" evidence="1">
    <location>
        <begin position="315"/>
        <end position="360"/>
    </location>
</feature>
<feature type="compositionally biased region" description="Basic and acidic residues" evidence="1">
    <location>
        <begin position="845"/>
        <end position="866"/>
    </location>
</feature>
<dbReference type="OrthoDB" id="5563016at2759"/>
<feature type="compositionally biased region" description="Polar residues" evidence="1">
    <location>
        <begin position="460"/>
        <end position="477"/>
    </location>
</feature>
<feature type="compositionally biased region" description="Low complexity" evidence="1">
    <location>
        <begin position="386"/>
        <end position="396"/>
    </location>
</feature>
<accession>A0A8K0JNX7</accession>
<gene>
    <name evidence="2" type="ORF">FFLO_02842</name>
</gene>
<feature type="compositionally biased region" description="Acidic residues" evidence="1">
    <location>
        <begin position="832"/>
        <end position="844"/>
    </location>
</feature>
<feature type="compositionally biased region" description="Low complexity" evidence="1">
    <location>
        <begin position="635"/>
        <end position="645"/>
    </location>
</feature>
<protein>
    <recommendedName>
        <fullName evidence="4">Protein BNI4</fullName>
    </recommendedName>
</protein>
<evidence type="ECO:0000256" key="1">
    <source>
        <dbReference type="SAM" id="MobiDB-lite"/>
    </source>
</evidence>
<organism evidence="2 3">
    <name type="scientific">Filobasidium floriforme</name>
    <dbReference type="NCBI Taxonomy" id="5210"/>
    <lineage>
        <taxon>Eukaryota</taxon>
        <taxon>Fungi</taxon>
        <taxon>Dikarya</taxon>
        <taxon>Basidiomycota</taxon>
        <taxon>Agaricomycotina</taxon>
        <taxon>Tremellomycetes</taxon>
        <taxon>Filobasidiales</taxon>
        <taxon>Filobasidiaceae</taxon>
        <taxon>Filobasidium</taxon>
    </lineage>
</organism>
<feature type="region of interest" description="Disordered" evidence="1">
    <location>
        <begin position="1"/>
        <end position="263"/>
    </location>
</feature>
<dbReference type="Proteomes" id="UP000812966">
    <property type="component" value="Unassembled WGS sequence"/>
</dbReference>
<feature type="compositionally biased region" description="Basic and acidic residues" evidence="1">
    <location>
        <begin position="109"/>
        <end position="118"/>
    </location>
</feature>
<sequence>MAVITSRPELPASFHSSSYSPSASPRIRPSDLAQRERLPSTASAHQQASSSSSPYRQSWASDSSAPRPRSVSSSNGVVFNNANINASSTSLKDPQQTSRDQSVGYSDDLSSRDQEQLDRPVFQRTHSASSSLSTRRPLEPSLAANMNSRDGPRRQPLTGTAPNNNGVMNRPASDRDLEERYEGQNGTNGVKVKNGPGETPLSPLHQYQSHQQQPQQYQHQQQQYGYFPPPQQPWTAPQRSGSPSAGSPVNGSPMFYSPYTPPAQLPPQIQQLSPSAQQAYLQAMAAQQYQSNQAGINAWASAYHQGMMMAAAQQHHNGPYPTQSQPMPRSSSAASNMGDSEFGQQRDQVRSVSGASSQTGAPAYHPYRRQPSKTNVAGKERKRETSSNTDSTRSSTGNYPEADDEVLRDPFPVANRSDVVRARASFDDAQRARIRRGSSSSAEHVPTARIVAPSRKAVQQAVQASHNESRSASQAPPRQSVDGRPGAAFEAPTTRRNMHKRQNSSTSSVGEVIKPTLRTTESGSSIGTVTPAPHQTDGLNPAAREWTPSPLAQTPSVPSTDAARVSGRSVSDGVKKEADKKEKSGLRGKLQKAMKRENEPVKITPKTPIQQAQPVITTSTSAPATLHQANDSLGSTSTTTRSTSPPVTPPQPAAPAGLGNRRPSNSSFAPSLIEPLDGRGGKPKRSLFNMRNASTDNISISSTVSSASMMIRKMGALGKIARRNSLASISKIFKDKSAEDGDIVDEPKEGKESKKKKFRFGKSQPSTVASDAHAHAADQDHRSVEGLSPAAQLARQHTLRSKNDNKTGERNAQQPASPATNARSDGPNVEPYDSDDASFAENDDVTARLEDLTVGDESRASYDNSREWEENALHWGQGYVDRHAIPAKGILKSISSYDGVADLSAPNAPWNRARSNSTDVTGQSSEPGPLAHITDQGHIDGPRPNEVMDPFSPSFDPFEAGTDKAQGPERPGLYSNVSLNSSAPMLSLASQGGRPPRSVTSPMPRKRLNWAPECAIYHTFHATEYDRRSEPATCNRLTPALAQEIKDELNGFKMEEMAVHPSSRIHTHFL</sequence>
<dbReference type="AlphaFoldDB" id="A0A8K0JNX7"/>
<feature type="compositionally biased region" description="Basic and acidic residues" evidence="1">
    <location>
        <begin position="739"/>
        <end position="752"/>
    </location>
</feature>
<dbReference type="GO" id="GO:0030036">
    <property type="term" value="P:actin cytoskeleton organization"/>
    <property type="evidence" value="ECO:0007669"/>
    <property type="project" value="TreeGrafter"/>
</dbReference>
<comment type="caution">
    <text evidence="2">The sequence shown here is derived from an EMBL/GenBank/DDBJ whole genome shotgun (WGS) entry which is preliminary data.</text>
</comment>
<feature type="compositionally biased region" description="Polar residues" evidence="1">
    <location>
        <begin position="157"/>
        <end position="167"/>
    </location>
</feature>
<feature type="compositionally biased region" description="Polar residues" evidence="1">
    <location>
        <begin position="234"/>
        <end position="250"/>
    </location>
</feature>
<feature type="region of interest" description="Disordered" evidence="1">
    <location>
        <begin position="739"/>
        <end position="866"/>
    </location>
</feature>
<feature type="compositionally biased region" description="Polar residues" evidence="1">
    <location>
        <begin position="84"/>
        <end position="104"/>
    </location>
</feature>
<feature type="region of interest" description="Disordered" evidence="1">
    <location>
        <begin position="626"/>
        <end position="687"/>
    </location>
</feature>
<dbReference type="PANTHER" id="PTHR12751">
    <property type="entry name" value="PHOSPHATASE AND ACTIN REGULATOR PHACTR"/>
    <property type="match status" value="1"/>
</dbReference>
<dbReference type="GO" id="GO:0003779">
    <property type="term" value="F:actin binding"/>
    <property type="evidence" value="ECO:0007669"/>
    <property type="project" value="TreeGrafter"/>
</dbReference>
<proteinExistence type="predicted"/>
<feature type="compositionally biased region" description="Low complexity" evidence="1">
    <location>
        <begin position="205"/>
        <end position="226"/>
    </location>
</feature>
<evidence type="ECO:0000313" key="2">
    <source>
        <dbReference type="EMBL" id="KAG7558279.1"/>
    </source>
</evidence>
<feature type="compositionally biased region" description="Polar residues" evidence="1">
    <location>
        <begin position="913"/>
        <end position="926"/>
    </location>
</feature>
<feature type="compositionally biased region" description="Basic and acidic residues" evidence="1">
    <location>
        <begin position="172"/>
        <end position="182"/>
    </location>
</feature>
<dbReference type="EMBL" id="JABELV010000047">
    <property type="protein sequence ID" value="KAG7558279.1"/>
    <property type="molecule type" value="Genomic_DNA"/>
</dbReference>
<feature type="compositionally biased region" description="Polar residues" evidence="1">
    <location>
        <begin position="810"/>
        <end position="823"/>
    </location>
</feature>
<keyword evidence="3" id="KW-1185">Reference proteome</keyword>
<feature type="compositionally biased region" description="Polar residues" evidence="1">
    <location>
        <begin position="517"/>
        <end position="528"/>
    </location>
</feature>
<feature type="compositionally biased region" description="Basic and acidic residues" evidence="1">
    <location>
        <begin position="772"/>
        <end position="784"/>
    </location>
</feature>
<evidence type="ECO:0000313" key="3">
    <source>
        <dbReference type="Proteomes" id="UP000812966"/>
    </source>
</evidence>
<dbReference type="PANTHER" id="PTHR12751:SF18">
    <property type="entry name" value="PHOSPHATASE AND ACTIN REGULATOR 1"/>
    <property type="match status" value="1"/>
</dbReference>
<feature type="region of interest" description="Disordered" evidence="1">
    <location>
        <begin position="430"/>
        <end position="601"/>
    </location>
</feature>
<evidence type="ECO:0008006" key="4">
    <source>
        <dbReference type="Google" id="ProtNLM"/>
    </source>
</evidence>
<feature type="region of interest" description="Disordered" evidence="1">
    <location>
        <begin position="908"/>
        <end position="931"/>
    </location>
</feature>
<feature type="compositionally biased region" description="Basic and acidic residues" evidence="1">
    <location>
        <begin position="573"/>
        <end position="585"/>
    </location>
</feature>
<name>A0A8K0JNX7_9TREE</name>
<feature type="compositionally biased region" description="Polar residues" evidence="1">
    <location>
        <begin position="124"/>
        <end position="134"/>
    </location>
</feature>
<feature type="compositionally biased region" description="Low complexity" evidence="1">
    <location>
        <begin position="11"/>
        <end position="27"/>
    </location>
</feature>
<feature type="compositionally biased region" description="Low complexity" evidence="1">
    <location>
        <begin position="40"/>
        <end position="83"/>
    </location>
</feature>
<feature type="region of interest" description="Disordered" evidence="1">
    <location>
        <begin position="315"/>
        <end position="410"/>
    </location>
</feature>
<reference evidence="2" key="1">
    <citation type="submission" date="2020-04" db="EMBL/GenBank/DDBJ databases">
        <title>Analysis of mating type loci in Filobasidium floriforme.</title>
        <authorList>
            <person name="Nowrousian M."/>
        </authorList>
    </citation>
    <scope>NUCLEOTIDE SEQUENCE</scope>
    <source>
        <strain evidence="2">CBS 6242</strain>
    </source>
</reference>